<gene>
    <name evidence="1" type="ORF">J3998_12895</name>
</gene>
<dbReference type="Proteomes" id="UP000664835">
    <property type="component" value="Unassembled WGS sequence"/>
</dbReference>
<comment type="caution">
    <text evidence="1">The sequence shown here is derived from an EMBL/GenBank/DDBJ whole genome shotgun (WGS) entry which is preliminary data.</text>
</comment>
<keyword evidence="2" id="KW-1185">Reference proteome</keyword>
<sequence length="321" mass="32819">MATELLLNNVIGDKLFGDISTFDANDESTRIDTAMLGLFGVLDTKAGFGYKGAYEGDGTSNVTDFINLMTQTLPFAGPIFYLNNQLSPSAAVLNDGVAIVKSLPFAEEVILPMLAPATTQEYFGGSAFTALQDTPVVGDVLSIGIANLSADPLLADQAALAFDLLEDFSFGGNLIEVINDPSSAPAFMSAMLTDFAGMMPTPAGIVGMIKAGPAELEDTLSTVTEVLASYGVDLPIPTDTVFSALDPLMSAADPVLDAVINIAEILPGADDLGGLLGGTGLISGSASASSDGSSEGSASILGILTLDSTSMLNLDSLNVLA</sequence>
<dbReference type="RefSeq" id="WP_208151078.1">
    <property type="nucleotide sequence ID" value="NZ_JAGETV010000047.1"/>
</dbReference>
<reference evidence="1 2" key="1">
    <citation type="submission" date="2021-03" db="EMBL/GenBank/DDBJ databases">
        <title>Thiomicrorhabdus sp.nov.,novel sulfur-oxidizing bacteria isolated from coastal sediment.</title>
        <authorList>
            <person name="Liu X."/>
        </authorList>
    </citation>
    <scope>NUCLEOTIDE SEQUENCE [LARGE SCALE GENOMIC DNA]</scope>
    <source>
        <strain evidence="1 2">6S2-11</strain>
    </source>
</reference>
<proteinExistence type="predicted"/>
<protein>
    <submittedName>
        <fullName evidence="1">Uncharacterized protein</fullName>
    </submittedName>
</protein>
<accession>A0ABS3Q805</accession>
<evidence type="ECO:0000313" key="2">
    <source>
        <dbReference type="Proteomes" id="UP000664835"/>
    </source>
</evidence>
<organism evidence="1 2">
    <name type="scientific">Thiomicrorhabdus marina</name>
    <dbReference type="NCBI Taxonomy" id="2818442"/>
    <lineage>
        <taxon>Bacteria</taxon>
        <taxon>Pseudomonadati</taxon>
        <taxon>Pseudomonadota</taxon>
        <taxon>Gammaproteobacteria</taxon>
        <taxon>Thiotrichales</taxon>
        <taxon>Piscirickettsiaceae</taxon>
        <taxon>Thiomicrorhabdus</taxon>
    </lineage>
</organism>
<name>A0ABS3Q805_9GAMM</name>
<evidence type="ECO:0000313" key="1">
    <source>
        <dbReference type="EMBL" id="MBO1928469.1"/>
    </source>
</evidence>
<dbReference type="EMBL" id="JAGETV010000047">
    <property type="protein sequence ID" value="MBO1928469.1"/>
    <property type="molecule type" value="Genomic_DNA"/>
</dbReference>